<evidence type="ECO:0000313" key="1">
    <source>
        <dbReference type="EMBL" id="SMC82569.1"/>
    </source>
</evidence>
<name>A0A1W2CBM9_9BACT</name>
<dbReference type="Gene3D" id="3.20.20.140">
    <property type="entry name" value="Metal-dependent hydrolases"/>
    <property type="match status" value="1"/>
</dbReference>
<gene>
    <name evidence="1" type="ORF">SAMN02746065_11195</name>
</gene>
<dbReference type="AlphaFoldDB" id="A0A1W2CBM9"/>
<keyword evidence="2" id="KW-1185">Reference proteome</keyword>
<dbReference type="STRING" id="1121400.SAMN02746065_11195"/>
<proteinExistence type="predicted"/>
<reference evidence="1 2" key="1">
    <citation type="submission" date="2017-04" db="EMBL/GenBank/DDBJ databases">
        <authorList>
            <person name="Afonso C.L."/>
            <person name="Miller P.J."/>
            <person name="Scott M.A."/>
            <person name="Spackman E."/>
            <person name="Goraichik I."/>
            <person name="Dimitrov K.M."/>
            <person name="Suarez D.L."/>
            <person name="Swayne D.E."/>
        </authorList>
    </citation>
    <scope>NUCLEOTIDE SEQUENCE [LARGE SCALE GENOMIC DNA]</scope>
    <source>
        <strain evidence="1 2">DSM 3385</strain>
    </source>
</reference>
<organism evidence="1 2">
    <name type="scientific">Desulfocicer vacuolatum DSM 3385</name>
    <dbReference type="NCBI Taxonomy" id="1121400"/>
    <lineage>
        <taxon>Bacteria</taxon>
        <taxon>Pseudomonadati</taxon>
        <taxon>Thermodesulfobacteriota</taxon>
        <taxon>Desulfobacteria</taxon>
        <taxon>Desulfobacterales</taxon>
        <taxon>Desulfobacteraceae</taxon>
        <taxon>Desulfocicer</taxon>
    </lineage>
</organism>
<dbReference type="EMBL" id="FWXY01000011">
    <property type="protein sequence ID" value="SMC82569.1"/>
    <property type="molecule type" value="Genomic_DNA"/>
</dbReference>
<accession>A0A1W2CBM9</accession>
<dbReference type="SUPFAM" id="SSF89550">
    <property type="entry name" value="PHP domain-like"/>
    <property type="match status" value="1"/>
</dbReference>
<sequence length="387" mass="45241">MNPLQSKAEKEIVKGEIKENFQEITQEDHDIFFKVVSFELTPEQKKKIACPDRQFPRQKSVLAVHWHPEFIPMELISQRIDTLYPHRENELIIPTQHNEIMEYKGFAGVEVDCYSKGFNQKVQILLHFKDTNVKKAHTLKKMLAHTFKYRSSQLFDFMDTIIRPHTRRIETAAGQTGADPELIEFVRIHVKKIETLIDQHSSSLPPQVMKNKVLRNFFDCLRPQYGDPFINRIQTYLTAVKKIVKADFPLKYFFRTSEIIEEARSLNAGIVIPHPEQFWPVLLAGYDVDGVEVWNPQSHRYTDFLISVLQDMNAKNEKYQRKLLILMGDDTHFGEKIKDSNSRNGGKPQREIGVQPSWDDLEIGKKLIKGNVSRERVIQEYKHRLSI</sequence>
<dbReference type="Proteomes" id="UP000192418">
    <property type="component" value="Unassembled WGS sequence"/>
</dbReference>
<dbReference type="InterPro" id="IPR016195">
    <property type="entry name" value="Pol/histidinol_Pase-like"/>
</dbReference>
<evidence type="ECO:0000313" key="2">
    <source>
        <dbReference type="Proteomes" id="UP000192418"/>
    </source>
</evidence>
<protein>
    <submittedName>
        <fullName evidence="1">Uncharacterized protein</fullName>
    </submittedName>
</protein>